<dbReference type="GO" id="GO:0005634">
    <property type="term" value="C:nucleus"/>
    <property type="evidence" value="ECO:0007669"/>
    <property type="project" value="UniProtKB-SubCell"/>
</dbReference>
<evidence type="ECO:0000313" key="8">
    <source>
        <dbReference type="EMBL" id="GAQ81456.1"/>
    </source>
</evidence>
<evidence type="ECO:0000256" key="6">
    <source>
        <dbReference type="SAM" id="MobiDB-lite"/>
    </source>
</evidence>
<dbReference type="GO" id="GO:0003700">
    <property type="term" value="F:DNA-binding transcription factor activity"/>
    <property type="evidence" value="ECO:0007669"/>
    <property type="project" value="InterPro"/>
</dbReference>
<dbReference type="STRING" id="105231.A0A1Y1HY54"/>
<keyword evidence="2" id="KW-0805">Transcription regulation</keyword>
<keyword evidence="9" id="KW-1185">Reference proteome</keyword>
<dbReference type="Gene3D" id="1.20.5.170">
    <property type="match status" value="1"/>
</dbReference>
<dbReference type="GO" id="GO:0046982">
    <property type="term" value="F:protein heterodimerization activity"/>
    <property type="evidence" value="ECO:0007669"/>
    <property type="project" value="UniProtKB-ARBA"/>
</dbReference>
<evidence type="ECO:0000256" key="2">
    <source>
        <dbReference type="ARBA" id="ARBA00023015"/>
    </source>
</evidence>
<dbReference type="SUPFAM" id="SSF57959">
    <property type="entry name" value="Leucine zipper domain"/>
    <property type="match status" value="1"/>
</dbReference>
<gene>
    <name evidence="8" type="ORF">KFL_000800330</name>
</gene>
<keyword evidence="4" id="KW-0804">Transcription</keyword>
<organism evidence="8 9">
    <name type="scientific">Klebsormidium nitens</name>
    <name type="common">Green alga</name>
    <name type="synonym">Ulothrix nitens</name>
    <dbReference type="NCBI Taxonomy" id="105231"/>
    <lineage>
        <taxon>Eukaryota</taxon>
        <taxon>Viridiplantae</taxon>
        <taxon>Streptophyta</taxon>
        <taxon>Klebsormidiophyceae</taxon>
        <taxon>Klebsormidiales</taxon>
        <taxon>Klebsormidiaceae</taxon>
        <taxon>Klebsormidium</taxon>
    </lineage>
</organism>
<keyword evidence="3" id="KW-0238">DNA-binding</keyword>
<dbReference type="PROSITE" id="PS00036">
    <property type="entry name" value="BZIP_BASIC"/>
    <property type="match status" value="1"/>
</dbReference>
<keyword evidence="5" id="KW-0539">Nucleus</keyword>
<evidence type="ECO:0000259" key="7">
    <source>
        <dbReference type="PROSITE" id="PS50217"/>
    </source>
</evidence>
<dbReference type="InterPro" id="IPR045314">
    <property type="entry name" value="bZIP_plant_GBF1"/>
</dbReference>
<name>A0A1Y1HY54_KLENI</name>
<dbReference type="AlphaFoldDB" id="A0A1Y1HY54"/>
<proteinExistence type="predicted"/>
<dbReference type="Pfam" id="PF00170">
    <property type="entry name" value="bZIP_1"/>
    <property type="match status" value="1"/>
</dbReference>
<dbReference type="InterPro" id="IPR004827">
    <property type="entry name" value="bZIP"/>
</dbReference>
<dbReference type="GO" id="GO:0003677">
    <property type="term" value="F:DNA binding"/>
    <property type="evidence" value="ECO:0007669"/>
    <property type="project" value="UniProtKB-KW"/>
</dbReference>
<comment type="subcellular location">
    <subcellularLocation>
        <location evidence="1">Nucleus</location>
    </subcellularLocation>
</comment>
<feature type="region of interest" description="Disordered" evidence="6">
    <location>
        <begin position="1"/>
        <end position="176"/>
    </location>
</feature>
<sequence length="247" mass="26807">MGSRDGQRPVGRSPSVDDLFAPMLQMQMQGDEEDRKPGLHLPDYPLPGSGGPRPSGGNYSSIPPNTSPRPSAADNASSLMPPPSTSRYTSAAGPPPPQDSGQFRDAKSPQAGEITAAGEHPRKVAEGLHDGRLSNPTSDDDGGLGQEGSDERKQKRMLSNRESARRSRMRKQQHLDELKAQVAQLRAENHHMAQKYSIAARHYAQLNEENRMLRHHAVDLSRTLHRLEAVARPGIGGMGGGGYPHPR</sequence>
<dbReference type="EMBL" id="DF237029">
    <property type="protein sequence ID" value="GAQ81456.1"/>
    <property type="molecule type" value="Genomic_DNA"/>
</dbReference>
<evidence type="ECO:0000256" key="5">
    <source>
        <dbReference type="ARBA" id="ARBA00023242"/>
    </source>
</evidence>
<dbReference type="PANTHER" id="PTHR45764:SF38">
    <property type="entry name" value="BZIP TRANSCRIPTION FACTOR 44"/>
    <property type="match status" value="1"/>
</dbReference>
<dbReference type="SMART" id="SM00338">
    <property type="entry name" value="BRLZ"/>
    <property type="match status" value="1"/>
</dbReference>
<feature type="domain" description="BZIP" evidence="7">
    <location>
        <begin position="150"/>
        <end position="213"/>
    </location>
</feature>
<dbReference type="InterPro" id="IPR046347">
    <property type="entry name" value="bZIP_sf"/>
</dbReference>
<dbReference type="PROSITE" id="PS50217">
    <property type="entry name" value="BZIP"/>
    <property type="match status" value="1"/>
</dbReference>
<dbReference type="Proteomes" id="UP000054558">
    <property type="component" value="Unassembled WGS sequence"/>
</dbReference>
<dbReference type="PANTHER" id="PTHR45764">
    <property type="entry name" value="BZIP TRANSCRIPTION FACTOR 44"/>
    <property type="match status" value="1"/>
</dbReference>
<evidence type="ECO:0000256" key="3">
    <source>
        <dbReference type="ARBA" id="ARBA00023125"/>
    </source>
</evidence>
<protein>
    <submittedName>
        <fullName evidence="8">BZIP transcription factor family protein</fullName>
    </submittedName>
</protein>
<feature type="compositionally biased region" description="Basic and acidic residues" evidence="6">
    <location>
        <begin position="119"/>
        <end position="132"/>
    </location>
</feature>
<accession>A0A1Y1HY54</accession>
<evidence type="ECO:0000256" key="4">
    <source>
        <dbReference type="ARBA" id="ARBA00023163"/>
    </source>
</evidence>
<evidence type="ECO:0000313" key="9">
    <source>
        <dbReference type="Proteomes" id="UP000054558"/>
    </source>
</evidence>
<dbReference type="FunFam" id="1.20.5.170:FF:000020">
    <property type="entry name" value="BZIP transcription factor"/>
    <property type="match status" value="1"/>
</dbReference>
<dbReference type="OMA" id="KPAMQLQ"/>
<reference evidence="8 9" key="1">
    <citation type="journal article" date="2014" name="Nat. Commun.">
        <title>Klebsormidium flaccidum genome reveals primary factors for plant terrestrial adaptation.</title>
        <authorList>
            <person name="Hori K."/>
            <person name="Maruyama F."/>
            <person name="Fujisawa T."/>
            <person name="Togashi T."/>
            <person name="Yamamoto N."/>
            <person name="Seo M."/>
            <person name="Sato S."/>
            <person name="Yamada T."/>
            <person name="Mori H."/>
            <person name="Tajima N."/>
            <person name="Moriyama T."/>
            <person name="Ikeuchi M."/>
            <person name="Watanabe M."/>
            <person name="Wada H."/>
            <person name="Kobayashi K."/>
            <person name="Saito M."/>
            <person name="Masuda T."/>
            <person name="Sasaki-Sekimoto Y."/>
            <person name="Mashiguchi K."/>
            <person name="Awai K."/>
            <person name="Shimojima M."/>
            <person name="Masuda S."/>
            <person name="Iwai M."/>
            <person name="Nobusawa T."/>
            <person name="Narise T."/>
            <person name="Kondo S."/>
            <person name="Saito H."/>
            <person name="Sato R."/>
            <person name="Murakawa M."/>
            <person name="Ihara Y."/>
            <person name="Oshima-Yamada Y."/>
            <person name="Ohtaka K."/>
            <person name="Satoh M."/>
            <person name="Sonobe K."/>
            <person name="Ishii M."/>
            <person name="Ohtani R."/>
            <person name="Kanamori-Sato M."/>
            <person name="Honoki R."/>
            <person name="Miyazaki D."/>
            <person name="Mochizuki H."/>
            <person name="Umetsu J."/>
            <person name="Higashi K."/>
            <person name="Shibata D."/>
            <person name="Kamiya Y."/>
            <person name="Sato N."/>
            <person name="Nakamura Y."/>
            <person name="Tabata S."/>
            <person name="Ida S."/>
            <person name="Kurokawa K."/>
            <person name="Ohta H."/>
        </authorList>
    </citation>
    <scope>NUCLEOTIDE SEQUENCE [LARGE SCALE GENOMIC DNA]</scope>
    <source>
        <strain evidence="8 9">NIES-2285</strain>
    </source>
</reference>
<evidence type="ECO:0000256" key="1">
    <source>
        <dbReference type="ARBA" id="ARBA00004123"/>
    </source>
</evidence>
<dbReference type="CDD" id="cd14702">
    <property type="entry name" value="bZIP_plant_GBF1"/>
    <property type="match status" value="1"/>
</dbReference>
<dbReference type="OrthoDB" id="551672at2759"/>